<dbReference type="InterPro" id="IPR002464">
    <property type="entry name" value="DNA/RNA_helicase_DEAH_CS"/>
</dbReference>
<evidence type="ECO:0000256" key="7">
    <source>
        <dbReference type="ARBA" id="ARBA00023125"/>
    </source>
</evidence>
<name>A0A6J5ZY80_9ZZZZ</name>
<dbReference type="InterPro" id="IPR018982">
    <property type="entry name" value="RQC_domain"/>
</dbReference>
<dbReference type="InterPro" id="IPR001650">
    <property type="entry name" value="Helicase_C-like"/>
</dbReference>
<evidence type="ECO:0000259" key="11">
    <source>
        <dbReference type="PROSITE" id="PS51192"/>
    </source>
</evidence>
<evidence type="ECO:0000256" key="3">
    <source>
        <dbReference type="ARBA" id="ARBA00022741"/>
    </source>
</evidence>
<evidence type="ECO:0000313" key="13">
    <source>
        <dbReference type="EMBL" id="CAB4346226.1"/>
    </source>
</evidence>
<dbReference type="InterPro" id="IPR011545">
    <property type="entry name" value="DEAD/DEAH_box_helicase_dom"/>
</dbReference>
<dbReference type="GO" id="GO:0016787">
    <property type="term" value="F:hydrolase activity"/>
    <property type="evidence" value="ECO:0007669"/>
    <property type="project" value="UniProtKB-KW"/>
</dbReference>
<dbReference type="PROSITE" id="PS51194">
    <property type="entry name" value="HELICASE_CTER"/>
    <property type="match status" value="1"/>
</dbReference>
<protein>
    <recommendedName>
        <fullName evidence="10">DNA 3'-5' helicase</fullName>
        <ecNumber evidence="10">5.6.2.4</ecNumber>
    </recommendedName>
</protein>
<dbReference type="GO" id="GO:0046872">
    <property type="term" value="F:metal ion binding"/>
    <property type="evidence" value="ECO:0007669"/>
    <property type="project" value="UniProtKB-KW"/>
</dbReference>
<keyword evidence="3" id="KW-0547">Nucleotide-binding</keyword>
<dbReference type="PROSITE" id="PS00690">
    <property type="entry name" value="DEAH_ATP_HELICASE"/>
    <property type="match status" value="1"/>
</dbReference>
<dbReference type="AlphaFoldDB" id="A0A6J5ZY80"/>
<dbReference type="CDD" id="cd17920">
    <property type="entry name" value="DEXHc_RecQ"/>
    <property type="match status" value="1"/>
</dbReference>
<dbReference type="InterPro" id="IPR004589">
    <property type="entry name" value="DNA_helicase_ATP-dep_RecQ"/>
</dbReference>
<evidence type="ECO:0000256" key="5">
    <source>
        <dbReference type="ARBA" id="ARBA00022806"/>
    </source>
</evidence>
<dbReference type="GO" id="GO:0030894">
    <property type="term" value="C:replisome"/>
    <property type="evidence" value="ECO:0007669"/>
    <property type="project" value="TreeGrafter"/>
</dbReference>
<dbReference type="SMART" id="SM00487">
    <property type="entry name" value="DEXDc"/>
    <property type="match status" value="1"/>
</dbReference>
<evidence type="ECO:0000256" key="6">
    <source>
        <dbReference type="ARBA" id="ARBA00022840"/>
    </source>
</evidence>
<dbReference type="SUPFAM" id="SSF46785">
    <property type="entry name" value="Winged helix' DNA-binding domain"/>
    <property type="match status" value="1"/>
</dbReference>
<evidence type="ECO:0000256" key="8">
    <source>
        <dbReference type="ARBA" id="ARBA00023235"/>
    </source>
</evidence>
<dbReference type="PROSITE" id="PS51192">
    <property type="entry name" value="HELICASE_ATP_BIND_1"/>
    <property type="match status" value="1"/>
</dbReference>
<dbReference type="PANTHER" id="PTHR13710:SF105">
    <property type="entry name" value="ATP-DEPENDENT DNA HELICASE Q1"/>
    <property type="match status" value="1"/>
</dbReference>
<organism evidence="13">
    <name type="scientific">freshwater metagenome</name>
    <dbReference type="NCBI Taxonomy" id="449393"/>
    <lineage>
        <taxon>unclassified sequences</taxon>
        <taxon>metagenomes</taxon>
        <taxon>ecological metagenomes</taxon>
    </lineage>
</organism>
<dbReference type="GO" id="GO:0043138">
    <property type="term" value="F:3'-5' DNA helicase activity"/>
    <property type="evidence" value="ECO:0007669"/>
    <property type="project" value="UniProtKB-EC"/>
</dbReference>
<feature type="domain" description="Helicase C-terminal" evidence="12">
    <location>
        <begin position="221"/>
        <end position="369"/>
    </location>
</feature>
<dbReference type="EC" id="5.6.2.4" evidence="10"/>
<dbReference type="GO" id="GO:0006260">
    <property type="term" value="P:DNA replication"/>
    <property type="evidence" value="ECO:0007669"/>
    <property type="project" value="InterPro"/>
</dbReference>
<dbReference type="Gene3D" id="3.40.50.300">
    <property type="entry name" value="P-loop containing nucleotide triphosphate hydrolases"/>
    <property type="match status" value="2"/>
</dbReference>
<dbReference type="GO" id="GO:0005524">
    <property type="term" value="F:ATP binding"/>
    <property type="evidence" value="ECO:0007669"/>
    <property type="project" value="UniProtKB-KW"/>
</dbReference>
<comment type="catalytic activity">
    <reaction evidence="9">
        <text>Couples ATP hydrolysis with the unwinding of duplex DNA by translocating in the 3'-5' direction.</text>
        <dbReference type="EC" id="5.6.2.4"/>
    </reaction>
</comment>
<dbReference type="Pfam" id="PF00270">
    <property type="entry name" value="DEAD"/>
    <property type="match status" value="1"/>
</dbReference>
<dbReference type="Pfam" id="PF00271">
    <property type="entry name" value="Helicase_C"/>
    <property type="match status" value="1"/>
</dbReference>
<dbReference type="EMBL" id="CAESAO010000132">
    <property type="protein sequence ID" value="CAB4346226.1"/>
    <property type="molecule type" value="Genomic_DNA"/>
</dbReference>
<dbReference type="GO" id="GO:0043590">
    <property type="term" value="C:bacterial nucleoid"/>
    <property type="evidence" value="ECO:0007669"/>
    <property type="project" value="TreeGrafter"/>
</dbReference>
<dbReference type="InterPro" id="IPR032284">
    <property type="entry name" value="RecQ_Zn-bd"/>
</dbReference>
<sequence>MTDPNAALTEIFGFDHFRPGQQEAVEGALSGRDVLLVMPTGAGKSLCYQLPALLRDDLSIVVSPLVSLMLDQVESLERRVGGKVALINAQQDAATNREVLERAQRGELRLLYVAPERFASPGFLEALKAVKIGCFVVDEAHCVSQWGHDFRPDYFRLGDAARWLGADSIFASTATATPQVARDIAERLGLNEPVSVATGFDRPNLTFAVAPSKSASHARSQLAAALATPEARPAIVYAGTRKQTAEVASNLASDLGIKVVAYHAGLDREKRAKIQRSFMDGSVDVVVATNAFGMGVDKANVRTVVHVSVPQSIEAWYQEAGRAGRDGAPARALLLAQNKDKGLHVFFIERAEVDEAELDRVAKRIFSSSPDGRYDAEISELGSNPDQVRSIIGHLARAGVLSPSPAPTDRQIGRIDGAYDGRARSLCQTSAKQATKARWAAYRSVWHFVETPSCRRAAVLTHFGDRDRDAAPLLVPCCDVCNPESIADVVSVEVRATKKGASSSGRSLAPRAALADSSELDEAIVNLVASAHPQVGRTRAVEVLRGGRSKVIAANHYDELENYGAFGDLHAADVLGRVDALLAEGRIVSSGGRFPKLQSPAGQGARR</sequence>
<dbReference type="InterPro" id="IPR027417">
    <property type="entry name" value="P-loop_NTPase"/>
</dbReference>
<dbReference type="GO" id="GO:0003677">
    <property type="term" value="F:DNA binding"/>
    <property type="evidence" value="ECO:0007669"/>
    <property type="project" value="UniProtKB-KW"/>
</dbReference>
<evidence type="ECO:0000256" key="10">
    <source>
        <dbReference type="ARBA" id="ARBA00034808"/>
    </source>
</evidence>
<dbReference type="SMART" id="SM00490">
    <property type="entry name" value="HELICc"/>
    <property type="match status" value="1"/>
</dbReference>
<dbReference type="GO" id="GO:0005737">
    <property type="term" value="C:cytoplasm"/>
    <property type="evidence" value="ECO:0007669"/>
    <property type="project" value="TreeGrafter"/>
</dbReference>
<evidence type="ECO:0000256" key="9">
    <source>
        <dbReference type="ARBA" id="ARBA00034617"/>
    </source>
</evidence>
<keyword evidence="6" id="KW-0067">ATP-binding</keyword>
<gene>
    <name evidence="13" type="ORF">UFOPK3522_01299</name>
</gene>
<dbReference type="InterPro" id="IPR014001">
    <property type="entry name" value="Helicase_ATP-bd"/>
</dbReference>
<dbReference type="Gene3D" id="1.10.10.10">
    <property type="entry name" value="Winged helix-like DNA-binding domain superfamily/Winged helix DNA-binding domain"/>
    <property type="match status" value="1"/>
</dbReference>
<proteinExistence type="inferred from homology"/>
<evidence type="ECO:0000256" key="4">
    <source>
        <dbReference type="ARBA" id="ARBA00022801"/>
    </source>
</evidence>
<feature type="domain" description="Helicase ATP-binding" evidence="11">
    <location>
        <begin position="25"/>
        <end position="194"/>
    </location>
</feature>
<evidence type="ECO:0000256" key="2">
    <source>
        <dbReference type="ARBA" id="ARBA00022723"/>
    </source>
</evidence>
<dbReference type="Pfam" id="PF16124">
    <property type="entry name" value="RecQ_Zn_bind"/>
    <property type="match status" value="1"/>
</dbReference>
<dbReference type="NCBIfam" id="TIGR00614">
    <property type="entry name" value="recQ_fam"/>
    <property type="match status" value="1"/>
</dbReference>
<evidence type="ECO:0000259" key="12">
    <source>
        <dbReference type="PROSITE" id="PS51194"/>
    </source>
</evidence>
<accession>A0A6J5ZY80</accession>
<dbReference type="InterPro" id="IPR036390">
    <property type="entry name" value="WH_DNA-bd_sf"/>
</dbReference>
<dbReference type="SUPFAM" id="SSF52540">
    <property type="entry name" value="P-loop containing nucleoside triphosphate hydrolases"/>
    <property type="match status" value="1"/>
</dbReference>
<keyword evidence="5" id="KW-0347">Helicase</keyword>
<keyword evidence="7" id="KW-0238">DNA-binding</keyword>
<dbReference type="GO" id="GO:0006310">
    <property type="term" value="P:DNA recombination"/>
    <property type="evidence" value="ECO:0007669"/>
    <property type="project" value="InterPro"/>
</dbReference>
<dbReference type="InterPro" id="IPR036388">
    <property type="entry name" value="WH-like_DNA-bd_sf"/>
</dbReference>
<dbReference type="PANTHER" id="PTHR13710">
    <property type="entry name" value="DNA HELICASE RECQ FAMILY MEMBER"/>
    <property type="match status" value="1"/>
</dbReference>
<comment type="similarity">
    <text evidence="1">Belongs to the helicase family. RecQ subfamily.</text>
</comment>
<keyword evidence="2" id="KW-0479">Metal-binding</keyword>
<reference evidence="13" key="1">
    <citation type="submission" date="2020-05" db="EMBL/GenBank/DDBJ databases">
        <authorList>
            <person name="Chiriac C."/>
            <person name="Salcher M."/>
            <person name="Ghai R."/>
            <person name="Kavagutti S V."/>
        </authorList>
    </citation>
    <scope>NUCLEOTIDE SEQUENCE</scope>
</reference>
<dbReference type="GO" id="GO:0006281">
    <property type="term" value="P:DNA repair"/>
    <property type="evidence" value="ECO:0007669"/>
    <property type="project" value="InterPro"/>
</dbReference>
<evidence type="ECO:0000256" key="1">
    <source>
        <dbReference type="ARBA" id="ARBA00005446"/>
    </source>
</evidence>
<dbReference type="GO" id="GO:0009378">
    <property type="term" value="F:four-way junction helicase activity"/>
    <property type="evidence" value="ECO:0007669"/>
    <property type="project" value="TreeGrafter"/>
</dbReference>
<keyword evidence="4" id="KW-0378">Hydrolase</keyword>
<keyword evidence="8" id="KW-0413">Isomerase</keyword>
<dbReference type="FunFam" id="3.40.50.300:FF:001389">
    <property type="entry name" value="ATP-dependent DNA helicase RecQ"/>
    <property type="match status" value="1"/>
</dbReference>
<dbReference type="Pfam" id="PF09382">
    <property type="entry name" value="RQC"/>
    <property type="match status" value="1"/>
</dbReference>